<dbReference type="Proteomes" id="UP000004750">
    <property type="component" value="Unassembled WGS sequence"/>
</dbReference>
<dbReference type="STRING" id="797473.HMPREF9080_02878"/>
<comment type="caution">
    <text evidence="4">The sequence shown here is derived from an EMBL/GenBank/DDBJ whole genome shotgun (WGS) entry which is preliminary data.</text>
</comment>
<accession>G9ZJA9</accession>
<protein>
    <recommendedName>
        <fullName evidence="3">TraG N-terminal Proteobacteria domain-containing protein</fullName>
    </recommendedName>
</protein>
<reference evidence="4 5" key="1">
    <citation type="submission" date="2011-08" db="EMBL/GenBank/DDBJ databases">
        <authorList>
            <person name="Weinstock G."/>
            <person name="Sodergren E."/>
            <person name="Clifton S."/>
            <person name="Fulton L."/>
            <person name="Fulton B."/>
            <person name="Courtney L."/>
            <person name="Fronick C."/>
            <person name="Harrison M."/>
            <person name="Strong C."/>
            <person name="Farmer C."/>
            <person name="Delahaunty K."/>
            <person name="Markovic C."/>
            <person name="Hall O."/>
            <person name="Minx P."/>
            <person name="Tomlinson C."/>
            <person name="Mitreva M."/>
            <person name="Hou S."/>
            <person name="Chen J."/>
            <person name="Wollam A."/>
            <person name="Pepin K.H."/>
            <person name="Johnson M."/>
            <person name="Bhonagiri V."/>
            <person name="Zhang X."/>
            <person name="Suruliraj S."/>
            <person name="Warren W."/>
            <person name="Chinwalla A."/>
            <person name="Mardis E.R."/>
            <person name="Wilson R.K."/>
        </authorList>
    </citation>
    <scope>NUCLEOTIDE SEQUENCE [LARGE SCALE GENOMIC DNA]</scope>
    <source>
        <strain evidence="4 5">F0432</strain>
    </source>
</reference>
<sequence>MHVSSYLEAFLSVYGWMMYNTLYDLLGMTWLIFLPFMKLGITTFIDTLADSGNSYAQFKKGLITFLLMVLAMFMALVPLDKITVRNAQVNSVCSVDVKVNKPYEYLKSTYRFDVDEGGKVPLLPSLVMRVAAGINNVIYKGIPCVTNVNSFTTVLQMSEITEPKVVEEVSNFNDQCALAARNRINKLKDKAPITYGNMLTELKKLDGEAYSDMREERYPNSKLFRNMMTPELGTIERFIDEKERLIVESILKSGTGQADILYSQGPVPGVESDDPDTSKKQQVDTAGRVSCLKWWEAIKPKARASLEKDFVDRVIGSNVYAKVDSCQNKIVRGADNEGGIGADDELVKGNKATCLTNIKKDFGEEQLEDNLLSAGLVNINQPGELSMHDKDRQKVATIGTLGVVGAVLSVFLGKAEVLTAIADNAASFYAQMFFYRVLLQMLQPMLLMGLFCFWGFYLIIADYRWDAILKGLIMIMVISMLPSLWAISQYLDGALWHALYPDIDTLSKEVRRVNQSYVERVILDAANTVFNIIFPLILMYWVAEAGSAKATQVIRQVLVKLKISVEQAAAWLVVPPPARVAMSVPGLIKSKTGGVTESPIKDCRREVANTKNKKAGINPAFIFRIIS</sequence>
<evidence type="ECO:0000313" key="4">
    <source>
        <dbReference type="EMBL" id="EHM50250.1"/>
    </source>
</evidence>
<dbReference type="RefSeq" id="WP_006986862.1">
    <property type="nucleotide sequence ID" value="NZ_JH417969.1"/>
</dbReference>
<feature type="transmembrane region" description="Helical" evidence="2">
    <location>
        <begin position="521"/>
        <end position="542"/>
    </location>
</feature>
<dbReference type="Pfam" id="PF07916">
    <property type="entry name" value="TraG_N"/>
    <property type="match status" value="1"/>
</dbReference>
<organism evidence="4 5">
    <name type="scientific">Cardiobacterium valvarum F0432</name>
    <dbReference type="NCBI Taxonomy" id="797473"/>
    <lineage>
        <taxon>Bacteria</taxon>
        <taxon>Pseudomonadati</taxon>
        <taxon>Pseudomonadota</taxon>
        <taxon>Gammaproteobacteria</taxon>
        <taxon>Cardiobacteriales</taxon>
        <taxon>Cardiobacteriaceae</taxon>
        <taxon>Cardiobacterium</taxon>
    </lineage>
</organism>
<evidence type="ECO:0000259" key="3">
    <source>
        <dbReference type="Pfam" id="PF07916"/>
    </source>
</evidence>
<keyword evidence="2" id="KW-0472">Membrane</keyword>
<dbReference type="HOGENOM" id="CLU_435959_0_0_6"/>
<dbReference type="AlphaFoldDB" id="G9ZJA9"/>
<evidence type="ECO:0000256" key="1">
    <source>
        <dbReference type="SAM" id="MobiDB-lite"/>
    </source>
</evidence>
<feature type="transmembrane region" description="Helical" evidence="2">
    <location>
        <begin position="61"/>
        <end position="79"/>
    </location>
</feature>
<proteinExistence type="predicted"/>
<feature type="transmembrane region" description="Helical" evidence="2">
    <location>
        <begin position="472"/>
        <end position="491"/>
    </location>
</feature>
<feature type="transmembrane region" description="Helical" evidence="2">
    <location>
        <begin position="433"/>
        <end position="460"/>
    </location>
</feature>
<evidence type="ECO:0000313" key="5">
    <source>
        <dbReference type="Proteomes" id="UP000004750"/>
    </source>
</evidence>
<gene>
    <name evidence="4" type="ORF">HMPREF9080_02878</name>
</gene>
<keyword evidence="2" id="KW-0812">Transmembrane</keyword>
<name>G9ZJA9_9GAMM</name>
<dbReference type="InterPro" id="IPR012931">
    <property type="entry name" value="TraG_N_Proteobacteria"/>
</dbReference>
<feature type="transmembrane region" description="Helical" evidence="2">
    <location>
        <begin position="395"/>
        <end position="413"/>
    </location>
</feature>
<dbReference type="EMBL" id="AGCM01000184">
    <property type="protein sequence ID" value="EHM50250.1"/>
    <property type="molecule type" value="Genomic_DNA"/>
</dbReference>
<feature type="transmembrane region" description="Helical" evidence="2">
    <location>
        <begin position="21"/>
        <end position="41"/>
    </location>
</feature>
<feature type="region of interest" description="Disordered" evidence="1">
    <location>
        <begin position="263"/>
        <end position="282"/>
    </location>
</feature>
<feature type="domain" description="TraG N-terminal Proteobacteria" evidence="3">
    <location>
        <begin position="10"/>
        <end position="517"/>
    </location>
</feature>
<keyword evidence="2" id="KW-1133">Transmembrane helix</keyword>
<evidence type="ECO:0000256" key="2">
    <source>
        <dbReference type="SAM" id="Phobius"/>
    </source>
</evidence>